<dbReference type="Proteomes" id="UP000516437">
    <property type="component" value="Chromosome 3"/>
</dbReference>
<evidence type="ECO:0000256" key="2">
    <source>
        <dbReference type="ARBA" id="ARBA00022617"/>
    </source>
</evidence>
<dbReference type="InterPro" id="IPR002401">
    <property type="entry name" value="Cyt_P450_E_grp-I"/>
</dbReference>
<keyword evidence="5 7" id="KW-0408">Iron</keyword>
<evidence type="ECO:0000256" key="8">
    <source>
        <dbReference type="RuleBase" id="RU000461"/>
    </source>
</evidence>
<dbReference type="PANTHER" id="PTHR47947:SF49">
    <property type="entry name" value="CYTOCHROME P450 FAMILY PROTEIN"/>
    <property type="match status" value="1"/>
</dbReference>
<organism evidence="10 11">
    <name type="scientific">Morella rubra</name>
    <name type="common">Chinese bayberry</name>
    <dbReference type="NCBI Taxonomy" id="262757"/>
    <lineage>
        <taxon>Eukaryota</taxon>
        <taxon>Viridiplantae</taxon>
        <taxon>Streptophyta</taxon>
        <taxon>Embryophyta</taxon>
        <taxon>Tracheophyta</taxon>
        <taxon>Spermatophyta</taxon>
        <taxon>Magnoliopsida</taxon>
        <taxon>eudicotyledons</taxon>
        <taxon>Gunneridae</taxon>
        <taxon>Pentapetalae</taxon>
        <taxon>rosids</taxon>
        <taxon>fabids</taxon>
        <taxon>Fagales</taxon>
        <taxon>Myricaceae</taxon>
        <taxon>Morella</taxon>
    </lineage>
</organism>
<evidence type="ECO:0000256" key="4">
    <source>
        <dbReference type="ARBA" id="ARBA00023002"/>
    </source>
</evidence>
<sequence>MDFDLPPYLSATIVGIASIVLFVSYLLRRSRSSPIRTAPFPPGAWPIVGHLPLLGGTKPLHKTLASMADKYGPIFTLKLGSQRALVLSNWELAKECFTTHDVAVTSRPPTVASKHLGYDFAMFALAPYGAYWRELRKIATVELLSNHRLELLSFVRQSEVKTTLGELHKLWTKKKNKSDQLFVDLMRWFADMNLSVILRMVAGKRYGSASKDVDEKEARRCQKAVREFFHYLGKFVVADTIPSLRWLDLGGDEKAMKKTAAELDDIMGEWLEDHKRRRASGETEGDQDFMDVMLSVLDGKNLAGYGADAINKATSLNMIAGGVDTNTIALISAISLLVTNPHTLKKAQDELDTHVGKERVVRESDISKLVYLQAIVKEALRIYPPAPILPPREFIEDCTIAGYHVPKGTRLIVNIWKIQTDPRTWPDPLEFKPERFLTTHSDVDVRGKHFELIPFGCGRRSCPGVSFGLRMQHLALASFLQMFEISTSPGANVDMSDSFGSSNMQVIPLEVLIKPRLPSELYE</sequence>
<dbReference type="EMBL" id="RXIC02000021">
    <property type="protein sequence ID" value="KAB1220426.1"/>
    <property type="molecule type" value="Genomic_DNA"/>
</dbReference>
<keyword evidence="9" id="KW-0812">Transmembrane</keyword>
<evidence type="ECO:0000256" key="9">
    <source>
        <dbReference type="SAM" id="Phobius"/>
    </source>
</evidence>
<keyword evidence="3 7" id="KW-0479">Metal-binding</keyword>
<dbReference type="GO" id="GO:0004497">
    <property type="term" value="F:monooxygenase activity"/>
    <property type="evidence" value="ECO:0007669"/>
    <property type="project" value="UniProtKB-KW"/>
</dbReference>
<keyword evidence="11" id="KW-1185">Reference proteome</keyword>
<dbReference type="PRINTS" id="PR00463">
    <property type="entry name" value="EP450I"/>
</dbReference>
<accession>A0A6A1W7Y8</accession>
<dbReference type="PRINTS" id="PR00385">
    <property type="entry name" value="P450"/>
</dbReference>
<comment type="cofactor">
    <cofactor evidence="7">
        <name>heme</name>
        <dbReference type="ChEBI" id="CHEBI:30413"/>
    </cofactor>
</comment>
<keyword evidence="4 8" id="KW-0560">Oxidoreductase</keyword>
<feature type="binding site" description="axial binding residue" evidence="7">
    <location>
        <position position="462"/>
    </location>
    <ligand>
        <name>heme</name>
        <dbReference type="ChEBI" id="CHEBI:30413"/>
    </ligand>
    <ligandPart>
        <name>Fe</name>
        <dbReference type="ChEBI" id="CHEBI:18248"/>
    </ligandPart>
</feature>
<evidence type="ECO:0000256" key="1">
    <source>
        <dbReference type="ARBA" id="ARBA00010617"/>
    </source>
</evidence>
<proteinExistence type="inferred from homology"/>
<dbReference type="SUPFAM" id="SSF48264">
    <property type="entry name" value="Cytochrome P450"/>
    <property type="match status" value="1"/>
</dbReference>
<dbReference type="GO" id="GO:0005506">
    <property type="term" value="F:iron ion binding"/>
    <property type="evidence" value="ECO:0007669"/>
    <property type="project" value="InterPro"/>
</dbReference>
<evidence type="ECO:0000256" key="6">
    <source>
        <dbReference type="ARBA" id="ARBA00023033"/>
    </source>
</evidence>
<dbReference type="FunFam" id="1.10.630.10:FF:000026">
    <property type="entry name" value="Cytochrome P450 82C4"/>
    <property type="match status" value="1"/>
</dbReference>
<dbReference type="Pfam" id="PF00067">
    <property type="entry name" value="p450"/>
    <property type="match status" value="1"/>
</dbReference>
<protein>
    <submittedName>
        <fullName evidence="10">Cytochrome P450 82A4</fullName>
    </submittedName>
</protein>
<comment type="caution">
    <text evidence="10">The sequence shown here is derived from an EMBL/GenBank/DDBJ whole genome shotgun (WGS) entry which is preliminary data.</text>
</comment>
<evidence type="ECO:0000256" key="3">
    <source>
        <dbReference type="ARBA" id="ARBA00022723"/>
    </source>
</evidence>
<evidence type="ECO:0000256" key="5">
    <source>
        <dbReference type="ARBA" id="ARBA00023004"/>
    </source>
</evidence>
<keyword evidence="6 8" id="KW-0503">Monooxygenase</keyword>
<dbReference type="InterPro" id="IPR050651">
    <property type="entry name" value="Plant_Cytochrome_P450_Monoox"/>
</dbReference>
<feature type="transmembrane region" description="Helical" evidence="9">
    <location>
        <begin position="6"/>
        <end position="27"/>
    </location>
</feature>
<comment type="similarity">
    <text evidence="1 8">Belongs to the cytochrome P450 family.</text>
</comment>
<keyword evidence="9" id="KW-1133">Transmembrane helix</keyword>
<dbReference type="AlphaFoldDB" id="A0A6A1W7Y8"/>
<dbReference type="OrthoDB" id="2789670at2759"/>
<dbReference type="PANTHER" id="PTHR47947">
    <property type="entry name" value="CYTOCHROME P450 82C3-RELATED"/>
    <property type="match status" value="1"/>
</dbReference>
<dbReference type="CDD" id="cd20654">
    <property type="entry name" value="CYP82"/>
    <property type="match status" value="1"/>
</dbReference>
<reference evidence="10 11" key="1">
    <citation type="journal article" date="2019" name="Plant Biotechnol. J.">
        <title>The red bayberry genome and genetic basis of sex determination.</title>
        <authorList>
            <person name="Jia H.M."/>
            <person name="Jia H.J."/>
            <person name="Cai Q.L."/>
            <person name="Wang Y."/>
            <person name="Zhao H.B."/>
            <person name="Yang W.F."/>
            <person name="Wang G.Y."/>
            <person name="Li Y.H."/>
            <person name="Zhan D.L."/>
            <person name="Shen Y.T."/>
            <person name="Niu Q.F."/>
            <person name="Chang L."/>
            <person name="Qiu J."/>
            <person name="Zhao L."/>
            <person name="Xie H.B."/>
            <person name="Fu W.Y."/>
            <person name="Jin J."/>
            <person name="Li X.W."/>
            <person name="Jiao Y."/>
            <person name="Zhou C.C."/>
            <person name="Tu T."/>
            <person name="Chai C.Y."/>
            <person name="Gao J.L."/>
            <person name="Fan L.J."/>
            <person name="van de Weg E."/>
            <person name="Wang J.Y."/>
            <person name="Gao Z.S."/>
        </authorList>
    </citation>
    <scope>NUCLEOTIDE SEQUENCE [LARGE SCALE GENOMIC DNA]</scope>
    <source>
        <tissue evidence="10">Leaves</tissue>
    </source>
</reference>
<name>A0A6A1W7Y8_9ROSI</name>
<keyword evidence="2 7" id="KW-0349">Heme</keyword>
<dbReference type="GO" id="GO:0016705">
    <property type="term" value="F:oxidoreductase activity, acting on paired donors, with incorporation or reduction of molecular oxygen"/>
    <property type="evidence" value="ECO:0007669"/>
    <property type="project" value="InterPro"/>
</dbReference>
<dbReference type="InterPro" id="IPR001128">
    <property type="entry name" value="Cyt_P450"/>
</dbReference>
<evidence type="ECO:0000313" key="11">
    <source>
        <dbReference type="Proteomes" id="UP000516437"/>
    </source>
</evidence>
<gene>
    <name evidence="10" type="ORF">CJ030_MR3G009886</name>
</gene>
<dbReference type="GO" id="GO:0020037">
    <property type="term" value="F:heme binding"/>
    <property type="evidence" value="ECO:0007669"/>
    <property type="project" value="InterPro"/>
</dbReference>
<dbReference type="Gene3D" id="1.10.630.10">
    <property type="entry name" value="Cytochrome P450"/>
    <property type="match status" value="1"/>
</dbReference>
<keyword evidence="9" id="KW-0472">Membrane</keyword>
<dbReference type="InterPro" id="IPR036396">
    <property type="entry name" value="Cyt_P450_sf"/>
</dbReference>
<evidence type="ECO:0000313" key="10">
    <source>
        <dbReference type="EMBL" id="KAB1220426.1"/>
    </source>
</evidence>
<evidence type="ECO:0000256" key="7">
    <source>
        <dbReference type="PIRSR" id="PIRSR602401-1"/>
    </source>
</evidence>
<dbReference type="PROSITE" id="PS00086">
    <property type="entry name" value="CYTOCHROME_P450"/>
    <property type="match status" value="1"/>
</dbReference>
<dbReference type="InterPro" id="IPR017972">
    <property type="entry name" value="Cyt_P450_CS"/>
</dbReference>